<dbReference type="EMBL" id="ATNM01000139">
    <property type="protein sequence ID" value="EPR66878.1"/>
    <property type="molecule type" value="Genomic_DNA"/>
</dbReference>
<protein>
    <submittedName>
        <fullName evidence="1">Uncharacterized protein</fullName>
    </submittedName>
</protein>
<dbReference type="STRING" id="641524.ADICYQ_4139"/>
<dbReference type="AlphaFoldDB" id="S7WRZ8"/>
<sequence>MFFVSLKSNFIGVYTVNPENYHKLLPFKRKFTKISFFKNERLSLRDNFYILNFNVDKLHKDK</sequence>
<organism evidence="1 2">
    <name type="scientific">Cyclobacterium qasimii M12-11B</name>
    <dbReference type="NCBI Taxonomy" id="641524"/>
    <lineage>
        <taxon>Bacteria</taxon>
        <taxon>Pseudomonadati</taxon>
        <taxon>Bacteroidota</taxon>
        <taxon>Cytophagia</taxon>
        <taxon>Cytophagales</taxon>
        <taxon>Cyclobacteriaceae</taxon>
        <taxon>Cyclobacterium</taxon>
    </lineage>
</organism>
<accession>S7WRZ8</accession>
<gene>
    <name evidence="1" type="ORF">ADICYQ_4139</name>
</gene>
<evidence type="ECO:0000313" key="2">
    <source>
        <dbReference type="Proteomes" id="UP000014974"/>
    </source>
</evidence>
<name>S7WRZ8_9BACT</name>
<dbReference type="Proteomes" id="UP000014974">
    <property type="component" value="Unassembled WGS sequence"/>
</dbReference>
<comment type="caution">
    <text evidence="1">The sequence shown here is derived from an EMBL/GenBank/DDBJ whole genome shotgun (WGS) entry which is preliminary data.</text>
</comment>
<evidence type="ECO:0000313" key="1">
    <source>
        <dbReference type="EMBL" id="EPR66878.1"/>
    </source>
</evidence>
<reference evidence="1 2" key="1">
    <citation type="journal article" date="2013" name="Genome Announc.">
        <title>Draft Genome Sequence of Cyclobacterium qasimii Strain M12-11BT, Isolated from Arctic Marine Sediment.</title>
        <authorList>
            <person name="Shivaji S."/>
            <person name="Ara S."/>
            <person name="Singh A."/>
            <person name="Kumar Pinnaka A."/>
        </authorList>
    </citation>
    <scope>NUCLEOTIDE SEQUENCE [LARGE SCALE GENOMIC DNA]</scope>
    <source>
        <strain evidence="1 2">M12-11B</strain>
    </source>
</reference>
<proteinExistence type="predicted"/>